<proteinExistence type="predicted"/>
<feature type="non-terminal residue" evidence="1">
    <location>
        <position position="1"/>
    </location>
</feature>
<dbReference type="Proteomes" id="UP000054538">
    <property type="component" value="Unassembled WGS sequence"/>
</dbReference>
<protein>
    <submittedName>
        <fullName evidence="1">Uncharacterized protein</fullName>
    </submittedName>
</protein>
<dbReference type="InParanoid" id="A0A0D0DXA4"/>
<reference evidence="2" key="2">
    <citation type="submission" date="2015-01" db="EMBL/GenBank/DDBJ databases">
        <title>Evolutionary Origins and Diversification of the Mycorrhizal Mutualists.</title>
        <authorList>
            <consortium name="DOE Joint Genome Institute"/>
            <consortium name="Mycorrhizal Genomics Consortium"/>
            <person name="Kohler A."/>
            <person name="Kuo A."/>
            <person name="Nagy L.G."/>
            <person name="Floudas D."/>
            <person name="Copeland A."/>
            <person name="Barry K.W."/>
            <person name="Cichocki N."/>
            <person name="Veneault-Fourrey C."/>
            <person name="LaButti K."/>
            <person name="Lindquist E.A."/>
            <person name="Lipzen A."/>
            <person name="Lundell T."/>
            <person name="Morin E."/>
            <person name="Murat C."/>
            <person name="Riley R."/>
            <person name="Ohm R."/>
            <person name="Sun H."/>
            <person name="Tunlid A."/>
            <person name="Henrissat B."/>
            <person name="Grigoriev I.V."/>
            <person name="Hibbett D.S."/>
            <person name="Martin F."/>
        </authorList>
    </citation>
    <scope>NUCLEOTIDE SEQUENCE [LARGE SCALE GENOMIC DNA]</scope>
    <source>
        <strain evidence="2">Ve08.2h10</strain>
    </source>
</reference>
<keyword evidence="2" id="KW-1185">Reference proteome</keyword>
<evidence type="ECO:0000313" key="1">
    <source>
        <dbReference type="EMBL" id="KIK90894.1"/>
    </source>
</evidence>
<organism evidence="1 2">
    <name type="scientific">Paxillus rubicundulus Ve08.2h10</name>
    <dbReference type="NCBI Taxonomy" id="930991"/>
    <lineage>
        <taxon>Eukaryota</taxon>
        <taxon>Fungi</taxon>
        <taxon>Dikarya</taxon>
        <taxon>Basidiomycota</taxon>
        <taxon>Agaricomycotina</taxon>
        <taxon>Agaricomycetes</taxon>
        <taxon>Agaricomycetidae</taxon>
        <taxon>Boletales</taxon>
        <taxon>Paxilineae</taxon>
        <taxon>Paxillaceae</taxon>
        <taxon>Paxillus</taxon>
    </lineage>
</organism>
<gene>
    <name evidence="1" type="ORF">PAXRUDRAFT_799924</name>
</gene>
<name>A0A0D0DXA4_9AGAM</name>
<accession>A0A0D0DXA4</accession>
<dbReference type="EMBL" id="KN825456">
    <property type="protein sequence ID" value="KIK90894.1"/>
    <property type="molecule type" value="Genomic_DNA"/>
</dbReference>
<sequence length="241" mass="27713">TGLSWSSWRFFSWRTRLSWASSRRPWLSISRLKPCLVPTVRCHLQCCWPWYTRRACLWYVKQKWCQWWFSRADQKLMCISMQSFGHSWSFMASSMQMASSVNCSQVRSLCEMTTALSLVIEEAMKEWLPSGPCMSVMEELLKVNKPEFSASARPSFMKYHNAQKSVHLSFHMATWARSTRGSDGTATFQMGTNFTLFFLHSSQRIWASSSAPLSASSAACASSANLAVHHCLCRCCKPKHW</sequence>
<reference evidence="1 2" key="1">
    <citation type="submission" date="2014-04" db="EMBL/GenBank/DDBJ databases">
        <authorList>
            <consortium name="DOE Joint Genome Institute"/>
            <person name="Kuo A."/>
            <person name="Kohler A."/>
            <person name="Jargeat P."/>
            <person name="Nagy L.G."/>
            <person name="Floudas D."/>
            <person name="Copeland A."/>
            <person name="Barry K.W."/>
            <person name="Cichocki N."/>
            <person name="Veneault-Fourrey C."/>
            <person name="LaButti K."/>
            <person name="Lindquist E.A."/>
            <person name="Lipzen A."/>
            <person name="Lundell T."/>
            <person name="Morin E."/>
            <person name="Murat C."/>
            <person name="Sun H."/>
            <person name="Tunlid A."/>
            <person name="Henrissat B."/>
            <person name="Grigoriev I.V."/>
            <person name="Hibbett D.S."/>
            <person name="Martin F."/>
            <person name="Nordberg H.P."/>
            <person name="Cantor M.N."/>
            <person name="Hua S.X."/>
        </authorList>
    </citation>
    <scope>NUCLEOTIDE SEQUENCE [LARGE SCALE GENOMIC DNA]</scope>
    <source>
        <strain evidence="1 2">Ve08.2h10</strain>
    </source>
</reference>
<evidence type="ECO:0000313" key="2">
    <source>
        <dbReference type="Proteomes" id="UP000054538"/>
    </source>
</evidence>
<dbReference type="HOGENOM" id="CLU_1154061_0_0_1"/>
<dbReference type="AlphaFoldDB" id="A0A0D0DXA4"/>